<dbReference type="AlphaFoldDB" id="A0A822ZGU7"/>
<organism evidence="1 2">
    <name type="scientific">Nelumbo nucifera</name>
    <name type="common">Sacred lotus</name>
    <dbReference type="NCBI Taxonomy" id="4432"/>
    <lineage>
        <taxon>Eukaryota</taxon>
        <taxon>Viridiplantae</taxon>
        <taxon>Streptophyta</taxon>
        <taxon>Embryophyta</taxon>
        <taxon>Tracheophyta</taxon>
        <taxon>Spermatophyta</taxon>
        <taxon>Magnoliopsida</taxon>
        <taxon>Proteales</taxon>
        <taxon>Nelumbonaceae</taxon>
        <taxon>Nelumbo</taxon>
    </lineage>
</organism>
<reference evidence="1 2" key="1">
    <citation type="journal article" date="2020" name="Mol. Biol. Evol.">
        <title>Distinct Expression and Methylation Patterns for Genes with Different Fates following a Single Whole-Genome Duplication in Flowering Plants.</title>
        <authorList>
            <person name="Shi T."/>
            <person name="Rahmani R.S."/>
            <person name="Gugger P.F."/>
            <person name="Wang M."/>
            <person name="Li H."/>
            <person name="Zhang Y."/>
            <person name="Li Z."/>
            <person name="Wang Q."/>
            <person name="Van de Peer Y."/>
            <person name="Marchal K."/>
            <person name="Chen J."/>
        </authorList>
    </citation>
    <scope>NUCLEOTIDE SEQUENCE [LARGE SCALE GENOMIC DNA]</scope>
    <source>
        <tissue evidence="1">Leaf</tissue>
    </source>
</reference>
<protein>
    <submittedName>
        <fullName evidence="1">Uncharacterized protein</fullName>
    </submittedName>
</protein>
<dbReference type="Proteomes" id="UP000607653">
    <property type="component" value="Unassembled WGS sequence"/>
</dbReference>
<evidence type="ECO:0000313" key="2">
    <source>
        <dbReference type="Proteomes" id="UP000607653"/>
    </source>
</evidence>
<accession>A0A822ZGU7</accession>
<name>A0A822ZGU7_NELNU</name>
<proteinExistence type="predicted"/>
<keyword evidence="2" id="KW-1185">Reference proteome</keyword>
<sequence>MDFVFVCVLVGEAEWLMFTPIC</sequence>
<evidence type="ECO:0000313" key="1">
    <source>
        <dbReference type="EMBL" id="DAD43843.1"/>
    </source>
</evidence>
<gene>
    <name evidence="1" type="ORF">HUJ06_002073</name>
</gene>
<comment type="caution">
    <text evidence="1">The sequence shown here is derived from an EMBL/GenBank/DDBJ whole genome shotgun (WGS) entry which is preliminary data.</text>
</comment>
<dbReference type="EMBL" id="DUZY01000006">
    <property type="protein sequence ID" value="DAD43843.1"/>
    <property type="molecule type" value="Genomic_DNA"/>
</dbReference>